<name>A0A2M8W6K9_9MICO</name>
<evidence type="ECO:0000256" key="2">
    <source>
        <dbReference type="ARBA" id="ARBA00022679"/>
    </source>
</evidence>
<gene>
    <name evidence="5" type="ORF">CLV34_2486</name>
</gene>
<dbReference type="PRINTS" id="PR00506">
    <property type="entry name" value="D21N6MTFRASE"/>
</dbReference>
<dbReference type="SUPFAM" id="SSF53335">
    <property type="entry name" value="S-adenosyl-L-methionine-dependent methyltransferases"/>
    <property type="match status" value="1"/>
</dbReference>
<dbReference type="AlphaFoldDB" id="A0A2M8W6K9"/>
<dbReference type="GO" id="GO:0008170">
    <property type="term" value="F:N-methyltransferase activity"/>
    <property type="evidence" value="ECO:0007669"/>
    <property type="project" value="InterPro"/>
</dbReference>
<keyword evidence="6" id="KW-1185">Reference proteome</keyword>
<dbReference type="GO" id="GO:0003677">
    <property type="term" value="F:DNA binding"/>
    <property type="evidence" value="ECO:0007669"/>
    <property type="project" value="InterPro"/>
</dbReference>
<accession>A0A2M8W6K9</accession>
<dbReference type="EMBL" id="PGTZ01000010">
    <property type="protein sequence ID" value="PJI86568.1"/>
    <property type="molecule type" value="Genomic_DNA"/>
</dbReference>
<keyword evidence="1 5" id="KW-0489">Methyltransferase</keyword>
<dbReference type="InterPro" id="IPR002941">
    <property type="entry name" value="DNA_methylase_N4/N6"/>
</dbReference>
<dbReference type="Proteomes" id="UP000231586">
    <property type="component" value="Unassembled WGS sequence"/>
</dbReference>
<comment type="caution">
    <text evidence="5">The sequence shown here is derived from an EMBL/GenBank/DDBJ whole genome shotgun (WGS) entry which is preliminary data.</text>
</comment>
<dbReference type="Gene3D" id="3.40.50.150">
    <property type="entry name" value="Vaccinia Virus protein VP39"/>
    <property type="match status" value="1"/>
</dbReference>
<proteinExistence type="predicted"/>
<evidence type="ECO:0000256" key="3">
    <source>
        <dbReference type="ARBA" id="ARBA00022691"/>
    </source>
</evidence>
<dbReference type="Pfam" id="PF01555">
    <property type="entry name" value="N6_N4_Mtase"/>
    <property type="match status" value="1"/>
</dbReference>
<keyword evidence="2 5" id="KW-0808">Transferase</keyword>
<dbReference type="InterPro" id="IPR002295">
    <property type="entry name" value="N4/N6-MTase_EcoPI_Mod-like"/>
</dbReference>
<evidence type="ECO:0000259" key="4">
    <source>
        <dbReference type="Pfam" id="PF01555"/>
    </source>
</evidence>
<keyword evidence="3" id="KW-0949">S-adenosyl-L-methionine</keyword>
<protein>
    <submittedName>
        <fullName evidence="5">Adenine-specific DNA-methyltransferase</fullName>
    </submittedName>
</protein>
<dbReference type="InterPro" id="IPR029063">
    <property type="entry name" value="SAM-dependent_MTases_sf"/>
</dbReference>
<reference evidence="5 6" key="1">
    <citation type="submission" date="2017-11" db="EMBL/GenBank/DDBJ databases">
        <title>Genomic Encyclopedia of Archaeal and Bacterial Type Strains, Phase II (KMG-II): From Individual Species to Whole Genera.</title>
        <authorList>
            <person name="Goeker M."/>
        </authorList>
    </citation>
    <scope>NUCLEOTIDE SEQUENCE [LARGE SCALE GENOMIC DNA]</scope>
    <source>
        <strain evidence="5 6">DSM 22413</strain>
    </source>
</reference>
<evidence type="ECO:0000313" key="6">
    <source>
        <dbReference type="Proteomes" id="UP000231586"/>
    </source>
</evidence>
<feature type="domain" description="DNA methylase N-4/N-6" evidence="4">
    <location>
        <begin position="166"/>
        <end position="455"/>
    </location>
</feature>
<organism evidence="5 6">
    <name type="scientific">Luteimicrobium subarcticum</name>
    <dbReference type="NCBI Taxonomy" id="620910"/>
    <lineage>
        <taxon>Bacteria</taxon>
        <taxon>Bacillati</taxon>
        <taxon>Actinomycetota</taxon>
        <taxon>Actinomycetes</taxon>
        <taxon>Micrococcales</taxon>
        <taxon>Luteimicrobium</taxon>
    </lineage>
</organism>
<dbReference type="GO" id="GO:0032259">
    <property type="term" value="P:methylation"/>
    <property type="evidence" value="ECO:0007669"/>
    <property type="project" value="UniProtKB-KW"/>
</dbReference>
<evidence type="ECO:0000256" key="1">
    <source>
        <dbReference type="ARBA" id="ARBA00022603"/>
    </source>
</evidence>
<evidence type="ECO:0000313" key="5">
    <source>
        <dbReference type="EMBL" id="PJI86568.1"/>
    </source>
</evidence>
<sequence>MVVADRLGNIRQQLGQKPGLAAGPANKGPRGTGCCGWCTCGGGCWRLEDDDLRVSDVTVWAAGEIVASVGMSSPCGARHTATTPGGLLTDAIELVWPNKERLLVASGATGYEWVDRSRDSDAPFARTEQVSPGPEAAPGTSALVVGDGLDAVDALGGAGLFGPDGVRLVYIDPPFNTGKSFNQYGDKLASPMWLSMLKDRLTAVKPHLRPDASVWLHLDDSELHRARAVMDEVFGVSSFVASVVWQKRTTRESRSAFSSNHDTILVYAPAGAKTWKASRNLLVKDDATLRNRDGDPRGPWADAPFTAPGYRSAQQYPIVTPSGDVIHPPRGRSWYATEGTYLRLLAEDRIWFPKSGSGSPRLKLFAHQLRGLVPFTVWGSADVGANDDAKRHLQQLFPESPLFDTPKPEELLERIIHIGSNVGELVVDLFAGSGTTPAVAHKMRRRWIAVERNAKTVVDFTLPRLKFVVDGADPGGITGQVSWAGGGAFSVLHVAPRLGRLEGLSSAAGLRLPIGSILGGPEASLGRPLAS</sequence>